<evidence type="ECO:0000259" key="2">
    <source>
        <dbReference type="PROSITE" id="PS50887"/>
    </source>
</evidence>
<feature type="transmembrane region" description="Helical" evidence="1">
    <location>
        <begin position="260"/>
        <end position="278"/>
    </location>
</feature>
<dbReference type="Pfam" id="PF00990">
    <property type="entry name" value="GGDEF"/>
    <property type="match status" value="1"/>
</dbReference>
<dbReference type="Proteomes" id="UP000598174">
    <property type="component" value="Unassembled WGS sequence"/>
</dbReference>
<dbReference type="SUPFAM" id="SSF55073">
    <property type="entry name" value="Nucleotide cyclase"/>
    <property type="match status" value="1"/>
</dbReference>
<dbReference type="InterPro" id="IPR050469">
    <property type="entry name" value="Diguanylate_Cyclase"/>
</dbReference>
<organism evidence="3 4">
    <name type="scientific">Paractinoplanes ferrugineus</name>
    <dbReference type="NCBI Taxonomy" id="113564"/>
    <lineage>
        <taxon>Bacteria</taxon>
        <taxon>Bacillati</taxon>
        <taxon>Actinomycetota</taxon>
        <taxon>Actinomycetes</taxon>
        <taxon>Micromonosporales</taxon>
        <taxon>Micromonosporaceae</taxon>
        <taxon>Paractinoplanes</taxon>
    </lineage>
</organism>
<evidence type="ECO:0000313" key="4">
    <source>
        <dbReference type="Proteomes" id="UP000598174"/>
    </source>
</evidence>
<dbReference type="PROSITE" id="PS50887">
    <property type="entry name" value="GGDEF"/>
    <property type="match status" value="1"/>
</dbReference>
<evidence type="ECO:0000256" key="1">
    <source>
        <dbReference type="SAM" id="Phobius"/>
    </source>
</evidence>
<dbReference type="GO" id="GO:0052621">
    <property type="term" value="F:diguanylate cyclase activity"/>
    <property type="evidence" value="ECO:0007669"/>
    <property type="project" value="TreeGrafter"/>
</dbReference>
<dbReference type="AlphaFoldDB" id="A0A919M8B1"/>
<keyword evidence="1" id="KW-0472">Membrane</keyword>
<feature type="transmembrane region" description="Helical" evidence="1">
    <location>
        <begin position="154"/>
        <end position="179"/>
    </location>
</feature>
<comment type="caution">
    <text evidence="3">The sequence shown here is derived from an EMBL/GenBank/DDBJ whole genome shotgun (WGS) entry which is preliminary data.</text>
</comment>
<accession>A0A919M8B1</accession>
<feature type="transmembrane region" description="Helical" evidence="1">
    <location>
        <begin position="218"/>
        <end position="239"/>
    </location>
</feature>
<protein>
    <recommendedName>
        <fullName evidence="2">GGDEF domain-containing protein</fullName>
    </recommendedName>
</protein>
<dbReference type="InterPro" id="IPR043128">
    <property type="entry name" value="Rev_trsase/Diguanyl_cyclase"/>
</dbReference>
<sequence length="481" mass="51964">MGNRLVRSYLVVAVSAAVGFLAVPDGSTLQVVWQVTCGWLAAAMIVVGVRRRRPAAPLTWWLIALGVAGNSSGILVERLLLLVQDEPNYPSPADIAYLSLYPAVAAALFLLVRRRAPYRDWSSLVDATTLTTGMGLLAWIFLIKPAASDESIGLLGHVASVAYPVGDIVLLAMTVRLMLSGSGRDISFRLLCAALLSFLTGDAAWAVVNQFGWEPGPAAHRVLADIFLVGYLLFAAAAVHPSVRSLARVAEPRSGRISRPLLAALTVASLIGPALLALEALRHQVTDGLAIAIGCSTLFMLVVTRMSQLIRQLDTQAEKVRELAVTDELTGLPNRRAWNTELPRTIERVRRTGDPLTVAVLDLDRFKQFNDAYGHPVGDRLLKEAAVAWQDQLRTADHLARYGGEEFVVMLPDATVGEAHEIIDRMRLATPLGQSFSAGLALWNGSESSDALVARADAALYDAKHEGRNRILEARPEPAVV</sequence>
<feature type="transmembrane region" description="Helical" evidence="1">
    <location>
        <begin position="186"/>
        <end position="206"/>
    </location>
</feature>
<feature type="transmembrane region" description="Helical" evidence="1">
    <location>
        <begin position="95"/>
        <end position="112"/>
    </location>
</feature>
<keyword evidence="1" id="KW-0812">Transmembrane</keyword>
<feature type="transmembrane region" description="Helical" evidence="1">
    <location>
        <begin position="32"/>
        <end position="49"/>
    </location>
</feature>
<feature type="transmembrane region" description="Helical" evidence="1">
    <location>
        <begin position="124"/>
        <end position="142"/>
    </location>
</feature>
<dbReference type="PANTHER" id="PTHR45138:SF9">
    <property type="entry name" value="DIGUANYLATE CYCLASE DGCM-RELATED"/>
    <property type="match status" value="1"/>
</dbReference>
<dbReference type="PANTHER" id="PTHR45138">
    <property type="entry name" value="REGULATORY COMPONENTS OF SENSORY TRANSDUCTION SYSTEM"/>
    <property type="match status" value="1"/>
</dbReference>
<dbReference type="InterPro" id="IPR000160">
    <property type="entry name" value="GGDEF_dom"/>
</dbReference>
<reference evidence="3" key="1">
    <citation type="submission" date="2021-01" db="EMBL/GenBank/DDBJ databases">
        <title>Whole genome shotgun sequence of Actinoplanes ferrugineus NBRC 15555.</title>
        <authorList>
            <person name="Komaki H."/>
            <person name="Tamura T."/>
        </authorList>
    </citation>
    <scope>NUCLEOTIDE SEQUENCE</scope>
    <source>
        <strain evidence="3">NBRC 15555</strain>
    </source>
</reference>
<dbReference type="InterPro" id="IPR029787">
    <property type="entry name" value="Nucleotide_cyclase"/>
</dbReference>
<feature type="transmembrane region" description="Helical" evidence="1">
    <location>
        <begin position="61"/>
        <end position="83"/>
    </location>
</feature>
<dbReference type="SMART" id="SM00267">
    <property type="entry name" value="GGDEF"/>
    <property type="match status" value="1"/>
</dbReference>
<keyword evidence="4" id="KW-1185">Reference proteome</keyword>
<dbReference type="RefSeq" id="WP_239117716.1">
    <property type="nucleotide sequence ID" value="NZ_BAAABP010000031.1"/>
</dbReference>
<name>A0A919M8B1_9ACTN</name>
<evidence type="ECO:0000313" key="3">
    <source>
        <dbReference type="EMBL" id="GIE10291.1"/>
    </source>
</evidence>
<dbReference type="NCBIfam" id="TIGR00254">
    <property type="entry name" value="GGDEF"/>
    <property type="match status" value="1"/>
</dbReference>
<dbReference type="CDD" id="cd01949">
    <property type="entry name" value="GGDEF"/>
    <property type="match status" value="1"/>
</dbReference>
<dbReference type="FunFam" id="3.30.70.270:FF:000001">
    <property type="entry name" value="Diguanylate cyclase domain protein"/>
    <property type="match status" value="1"/>
</dbReference>
<dbReference type="EMBL" id="BOMM01000015">
    <property type="protein sequence ID" value="GIE10291.1"/>
    <property type="molecule type" value="Genomic_DNA"/>
</dbReference>
<feature type="transmembrane region" description="Helical" evidence="1">
    <location>
        <begin position="284"/>
        <end position="303"/>
    </location>
</feature>
<feature type="domain" description="GGDEF" evidence="2">
    <location>
        <begin position="354"/>
        <end position="476"/>
    </location>
</feature>
<keyword evidence="1" id="KW-1133">Transmembrane helix</keyword>
<proteinExistence type="predicted"/>
<dbReference type="Gene3D" id="3.30.70.270">
    <property type="match status" value="1"/>
</dbReference>
<gene>
    <name evidence="3" type="ORF">Afe05nite_21310</name>
</gene>